<dbReference type="InterPro" id="IPR001405">
    <property type="entry name" value="UPF0758"/>
</dbReference>
<gene>
    <name evidence="8" type="primary">radC</name>
    <name evidence="8" type="ORF">GYA37_00990</name>
</gene>
<dbReference type="Pfam" id="PF04002">
    <property type="entry name" value="RadC"/>
    <property type="match status" value="1"/>
</dbReference>
<dbReference type="InterPro" id="IPR010994">
    <property type="entry name" value="RuvA_2-like"/>
</dbReference>
<dbReference type="PROSITE" id="PS50249">
    <property type="entry name" value="MPN"/>
    <property type="match status" value="1"/>
</dbReference>
<proteinExistence type="inferred from homology"/>
<keyword evidence="5" id="KW-0482">Metalloprotease</keyword>
<keyword evidence="1" id="KW-0645">Protease</keyword>
<dbReference type="InterPro" id="IPR037518">
    <property type="entry name" value="MPN"/>
</dbReference>
<evidence type="ECO:0000256" key="6">
    <source>
        <dbReference type="RuleBase" id="RU003797"/>
    </source>
</evidence>
<comment type="similarity">
    <text evidence="6">Belongs to the UPF0758 family.</text>
</comment>
<comment type="caution">
    <text evidence="8">The sequence shown here is derived from an EMBL/GenBank/DDBJ whole genome shotgun (WGS) entry which is preliminary data.</text>
</comment>
<evidence type="ECO:0000256" key="5">
    <source>
        <dbReference type="ARBA" id="ARBA00023049"/>
    </source>
</evidence>
<protein>
    <submittedName>
        <fullName evidence="8">DNA repair protein RadC</fullName>
    </submittedName>
</protein>
<dbReference type="Proteomes" id="UP000590542">
    <property type="component" value="Unassembled WGS sequence"/>
</dbReference>
<dbReference type="AlphaFoldDB" id="A0A7X9E6Q6"/>
<evidence type="ECO:0000313" key="8">
    <source>
        <dbReference type="EMBL" id="NMB91404.1"/>
    </source>
</evidence>
<evidence type="ECO:0000256" key="4">
    <source>
        <dbReference type="ARBA" id="ARBA00022833"/>
    </source>
</evidence>
<dbReference type="GO" id="GO:0008237">
    <property type="term" value="F:metallopeptidase activity"/>
    <property type="evidence" value="ECO:0007669"/>
    <property type="project" value="UniProtKB-KW"/>
</dbReference>
<dbReference type="CDD" id="cd08071">
    <property type="entry name" value="MPN_DUF2466"/>
    <property type="match status" value="1"/>
</dbReference>
<dbReference type="Gene3D" id="3.40.140.10">
    <property type="entry name" value="Cytidine Deaminase, domain 2"/>
    <property type="match status" value="1"/>
</dbReference>
<sequence length="226" mass="25220">MKIKDLQREEKPREKLIYKGLNSLTNVELLAIILRSGGKDCPATNLARDLLNKYSGLRNLLSADIQELTSFKNIGYAKASCIRALGEIAKRVDQEDHNIGSAIKKPGDVYSLVKRDLIGKDQEYLVLISLNSKSRLISKDVISKGTLTETLIHPREVFKKALLKNAYSIIIVHNHPSNEAFPSEDDIKVTRKISKVGTDIGIPLVDHLVVADKAFFSMKAHKLFSN</sequence>
<evidence type="ECO:0000256" key="3">
    <source>
        <dbReference type="ARBA" id="ARBA00022801"/>
    </source>
</evidence>
<dbReference type="GO" id="GO:0006508">
    <property type="term" value="P:proteolysis"/>
    <property type="evidence" value="ECO:0007669"/>
    <property type="project" value="UniProtKB-KW"/>
</dbReference>
<dbReference type="Pfam" id="PF20582">
    <property type="entry name" value="UPF0758_N"/>
    <property type="match status" value="1"/>
</dbReference>
<organism evidence="8 9">
    <name type="scientific">candidate division WWE3 bacterium</name>
    <dbReference type="NCBI Taxonomy" id="2053526"/>
    <lineage>
        <taxon>Bacteria</taxon>
        <taxon>Katanobacteria</taxon>
    </lineage>
</organism>
<dbReference type="InterPro" id="IPR025657">
    <property type="entry name" value="RadC_JAB"/>
</dbReference>
<evidence type="ECO:0000259" key="7">
    <source>
        <dbReference type="PROSITE" id="PS50249"/>
    </source>
</evidence>
<name>A0A7X9E6Q6_UNCKA</name>
<dbReference type="NCBIfam" id="TIGR00608">
    <property type="entry name" value="radc"/>
    <property type="match status" value="1"/>
</dbReference>
<evidence type="ECO:0000313" key="9">
    <source>
        <dbReference type="Proteomes" id="UP000590542"/>
    </source>
</evidence>
<dbReference type="NCBIfam" id="NF000642">
    <property type="entry name" value="PRK00024.1"/>
    <property type="match status" value="1"/>
</dbReference>
<dbReference type="InterPro" id="IPR046778">
    <property type="entry name" value="UPF0758_N"/>
</dbReference>
<keyword evidence="4" id="KW-0862">Zinc</keyword>
<evidence type="ECO:0000256" key="2">
    <source>
        <dbReference type="ARBA" id="ARBA00022723"/>
    </source>
</evidence>
<keyword evidence="3" id="KW-0378">Hydrolase</keyword>
<dbReference type="SUPFAM" id="SSF47781">
    <property type="entry name" value="RuvA domain 2-like"/>
    <property type="match status" value="1"/>
</dbReference>
<keyword evidence="2" id="KW-0479">Metal-binding</keyword>
<dbReference type="EMBL" id="JAAZNV010000006">
    <property type="protein sequence ID" value="NMB91404.1"/>
    <property type="molecule type" value="Genomic_DNA"/>
</dbReference>
<dbReference type="PANTHER" id="PTHR30471:SF3">
    <property type="entry name" value="UPF0758 PROTEIN YEES-RELATED"/>
    <property type="match status" value="1"/>
</dbReference>
<feature type="domain" description="MPN" evidence="7">
    <location>
        <begin position="102"/>
        <end position="224"/>
    </location>
</feature>
<evidence type="ECO:0000256" key="1">
    <source>
        <dbReference type="ARBA" id="ARBA00022670"/>
    </source>
</evidence>
<dbReference type="GO" id="GO:0046872">
    <property type="term" value="F:metal ion binding"/>
    <property type="evidence" value="ECO:0007669"/>
    <property type="project" value="UniProtKB-KW"/>
</dbReference>
<reference evidence="8 9" key="1">
    <citation type="journal article" date="2020" name="Biotechnol. Biofuels">
        <title>New insights from the biogas microbiome by comprehensive genome-resolved metagenomics of nearly 1600 species originating from multiple anaerobic digesters.</title>
        <authorList>
            <person name="Campanaro S."/>
            <person name="Treu L."/>
            <person name="Rodriguez-R L.M."/>
            <person name="Kovalovszki A."/>
            <person name="Ziels R.M."/>
            <person name="Maus I."/>
            <person name="Zhu X."/>
            <person name="Kougias P.G."/>
            <person name="Basile A."/>
            <person name="Luo G."/>
            <person name="Schluter A."/>
            <person name="Konstantinidis K.T."/>
            <person name="Angelidaki I."/>
        </authorList>
    </citation>
    <scope>NUCLEOTIDE SEQUENCE [LARGE SCALE GENOMIC DNA]</scope>
    <source>
        <strain evidence="8">AS27yjCOA_202</strain>
    </source>
</reference>
<accession>A0A7X9E6Q6</accession>
<dbReference type="PANTHER" id="PTHR30471">
    <property type="entry name" value="DNA REPAIR PROTEIN RADC"/>
    <property type="match status" value="1"/>
</dbReference>